<feature type="domain" description="Ketoreductase" evidence="4">
    <location>
        <begin position="15"/>
        <end position="170"/>
    </location>
</feature>
<proteinExistence type="predicted"/>
<gene>
    <name evidence="5" type="ORF">B0T25DRAFT_602952</name>
</gene>
<dbReference type="InterPro" id="IPR013968">
    <property type="entry name" value="PKS_KR"/>
</dbReference>
<dbReference type="AlphaFoldDB" id="A0AAJ0MFA0"/>
<keyword evidence="3" id="KW-0560">Oxidoreductase</keyword>
<dbReference type="SMART" id="SM00822">
    <property type="entry name" value="PKS_KR"/>
    <property type="match status" value="1"/>
</dbReference>
<dbReference type="InterPro" id="IPR036291">
    <property type="entry name" value="NAD(P)-bd_dom_sf"/>
</dbReference>
<sequence>MIHREERNATGKYEAVLKLAAKLKADLESTIEWFEFKKAEVSVHVGDVTVLADVKGAVQKIGPLLAGVFHVAVVLQDGMIHSLSFEQYQTGLGAKCVGAWYLHQATLDSPVWTVTWNNFIRWSSVSAVCGNKDQGAYVAASAYMDAFMRWRCEQGLVGTAMNLGAVPTRGLVAENEHFRKSLDRNKLDILTEEELIFLVEEAVLLDRPATESINGGTSLLSGSTSNSPMFAVSGREFWAQTLKGIPSTSKLLPFVRETRPTGTHSKRMKRICAQIGATPFHFLLAAWRAYLLKYIPDGNRPHADAEAIIGYMANLLPLRFRGDFSATNFEAVISKARDVTLQALSHSTVSFDDIADAVLEKQRPAGHMALGQIAINFLSYGVPRSYRHADFDVTVHELYNIGHPSV</sequence>
<dbReference type="EMBL" id="JAUIQD010000003">
    <property type="protein sequence ID" value="KAK3356472.1"/>
    <property type="molecule type" value="Genomic_DNA"/>
</dbReference>
<keyword evidence="2" id="KW-0597">Phosphoprotein</keyword>
<dbReference type="Gene3D" id="3.30.559.30">
    <property type="entry name" value="Nonribosomal peptide synthetase, condensation domain"/>
    <property type="match status" value="1"/>
</dbReference>
<accession>A0AAJ0MFA0</accession>
<reference evidence="5" key="2">
    <citation type="submission" date="2023-06" db="EMBL/GenBank/DDBJ databases">
        <authorList>
            <consortium name="Lawrence Berkeley National Laboratory"/>
            <person name="Haridas S."/>
            <person name="Hensen N."/>
            <person name="Bonometti L."/>
            <person name="Westerberg I."/>
            <person name="Brannstrom I.O."/>
            <person name="Guillou S."/>
            <person name="Cros-Aarteil S."/>
            <person name="Calhoun S."/>
            <person name="Kuo A."/>
            <person name="Mondo S."/>
            <person name="Pangilinan J."/>
            <person name="Riley R."/>
            <person name="Labutti K."/>
            <person name="Andreopoulos B."/>
            <person name="Lipzen A."/>
            <person name="Chen C."/>
            <person name="Yanf M."/>
            <person name="Daum C."/>
            <person name="Ng V."/>
            <person name="Clum A."/>
            <person name="Steindorff A."/>
            <person name="Ohm R."/>
            <person name="Martin F."/>
            <person name="Silar P."/>
            <person name="Natvig D."/>
            <person name="Lalanne C."/>
            <person name="Gautier V."/>
            <person name="Ament-Velasquez S.L."/>
            <person name="Kruys A."/>
            <person name="Hutchinson M.I."/>
            <person name="Powell A.J."/>
            <person name="Barry K."/>
            <person name="Miller A.N."/>
            <person name="Grigoriev I.V."/>
            <person name="Debuchy R."/>
            <person name="Gladieux P."/>
            <person name="Thoren M.H."/>
            <person name="Johannesson H."/>
        </authorList>
    </citation>
    <scope>NUCLEOTIDE SEQUENCE</scope>
    <source>
        <strain evidence="5">CBS 955.72</strain>
    </source>
</reference>
<keyword evidence="6" id="KW-1185">Reference proteome</keyword>
<dbReference type="InterPro" id="IPR057326">
    <property type="entry name" value="KR_dom"/>
</dbReference>
<dbReference type="Gene3D" id="3.40.50.720">
    <property type="entry name" value="NAD(P)-binding Rossmann-like Domain"/>
    <property type="match status" value="1"/>
</dbReference>
<dbReference type="GO" id="GO:0006633">
    <property type="term" value="P:fatty acid biosynthetic process"/>
    <property type="evidence" value="ECO:0007669"/>
    <property type="project" value="TreeGrafter"/>
</dbReference>
<evidence type="ECO:0000256" key="2">
    <source>
        <dbReference type="ARBA" id="ARBA00022553"/>
    </source>
</evidence>
<evidence type="ECO:0000313" key="5">
    <source>
        <dbReference type="EMBL" id="KAK3356472.1"/>
    </source>
</evidence>
<dbReference type="PANTHER" id="PTHR43775:SF37">
    <property type="entry name" value="SI:DKEY-61P9.11"/>
    <property type="match status" value="1"/>
</dbReference>
<evidence type="ECO:0000259" key="4">
    <source>
        <dbReference type="SMART" id="SM00822"/>
    </source>
</evidence>
<dbReference type="GO" id="GO:0004312">
    <property type="term" value="F:fatty acid synthase activity"/>
    <property type="evidence" value="ECO:0007669"/>
    <property type="project" value="TreeGrafter"/>
</dbReference>
<organism evidence="5 6">
    <name type="scientific">Lasiosphaeria hispida</name>
    <dbReference type="NCBI Taxonomy" id="260671"/>
    <lineage>
        <taxon>Eukaryota</taxon>
        <taxon>Fungi</taxon>
        <taxon>Dikarya</taxon>
        <taxon>Ascomycota</taxon>
        <taxon>Pezizomycotina</taxon>
        <taxon>Sordariomycetes</taxon>
        <taxon>Sordariomycetidae</taxon>
        <taxon>Sordariales</taxon>
        <taxon>Lasiosphaeriaceae</taxon>
        <taxon>Lasiosphaeria</taxon>
    </lineage>
</organism>
<name>A0AAJ0MFA0_9PEZI</name>
<dbReference type="SUPFAM" id="SSF52777">
    <property type="entry name" value="CoA-dependent acyltransferases"/>
    <property type="match status" value="1"/>
</dbReference>
<dbReference type="GO" id="GO:0016491">
    <property type="term" value="F:oxidoreductase activity"/>
    <property type="evidence" value="ECO:0007669"/>
    <property type="project" value="UniProtKB-KW"/>
</dbReference>
<dbReference type="PANTHER" id="PTHR43775">
    <property type="entry name" value="FATTY ACID SYNTHASE"/>
    <property type="match status" value="1"/>
</dbReference>
<dbReference type="Proteomes" id="UP001275084">
    <property type="component" value="Unassembled WGS sequence"/>
</dbReference>
<keyword evidence="1" id="KW-0596">Phosphopantetheine</keyword>
<dbReference type="Pfam" id="PF08659">
    <property type="entry name" value="KR"/>
    <property type="match status" value="1"/>
</dbReference>
<reference evidence="5" key="1">
    <citation type="journal article" date="2023" name="Mol. Phylogenet. Evol.">
        <title>Genome-scale phylogeny and comparative genomics of the fungal order Sordariales.</title>
        <authorList>
            <person name="Hensen N."/>
            <person name="Bonometti L."/>
            <person name="Westerberg I."/>
            <person name="Brannstrom I.O."/>
            <person name="Guillou S."/>
            <person name="Cros-Aarteil S."/>
            <person name="Calhoun S."/>
            <person name="Haridas S."/>
            <person name="Kuo A."/>
            <person name="Mondo S."/>
            <person name="Pangilinan J."/>
            <person name="Riley R."/>
            <person name="LaButti K."/>
            <person name="Andreopoulos B."/>
            <person name="Lipzen A."/>
            <person name="Chen C."/>
            <person name="Yan M."/>
            <person name="Daum C."/>
            <person name="Ng V."/>
            <person name="Clum A."/>
            <person name="Steindorff A."/>
            <person name="Ohm R.A."/>
            <person name="Martin F."/>
            <person name="Silar P."/>
            <person name="Natvig D.O."/>
            <person name="Lalanne C."/>
            <person name="Gautier V."/>
            <person name="Ament-Velasquez S.L."/>
            <person name="Kruys A."/>
            <person name="Hutchinson M.I."/>
            <person name="Powell A.J."/>
            <person name="Barry K."/>
            <person name="Miller A.N."/>
            <person name="Grigoriev I.V."/>
            <person name="Debuchy R."/>
            <person name="Gladieux P."/>
            <person name="Hiltunen Thoren M."/>
            <person name="Johannesson H."/>
        </authorList>
    </citation>
    <scope>NUCLEOTIDE SEQUENCE</scope>
    <source>
        <strain evidence="5">CBS 955.72</strain>
    </source>
</reference>
<protein>
    <submittedName>
        <fullName evidence="5">KR domain-containing protein</fullName>
    </submittedName>
</protein>
<evidence type="ECO:0000313" key="6">
    <source>
        <dbReference type="Proteomes" id="UP001275084"/>
    </source>
</evidence>
<dbReference type="SUPFAM" id="SSF51735">
    <property type="entry name" value="NAD(P)-binding Rossmann-fold domains"/>
    <property type="match status" value="1"/>
</dbReference>
<dbReference type="GO" id="GO:0044550">
    <property type="term" value="P:secondary metabolite biosynthetic process"/>
    <property type="evidence" value="ECO:0007669"/>
    <property type="project" value="TreeGrafter"/>
</dbReference>
<dbReference type="InterPro" id="IPR050091">
    <property type="entry name" value="PKS_NRPS_Biosynth_Enz"/>
</dbReference>
<comment type="caution">
    <text evidence="5">The sequence shown here is derived from an EMBL/GenBank/DDBJ whole genome shotgun (WGS) entry which is preliminary data.</text>
</comment>
<evidence type="ECO:0000256" key="1">
    <source>
        <dbReference type="ARBA" id="ARBA00022450"/>
    </source>
</evidence>
<evidence type="ECO:0000256" key="3">
    <source>
        <dbReference type="ARBA" id="ARBA00023002"/>
    </source>
</evidence>